<dbReference type="Proteomes" id="UP000283509">
    <property type="component" value="Unassembled WGS sequence"/>
</dbReference>
<sequence>MTTSPTLLLPASPYSSSPYLHPPTPPPTFPCHSTLPPSPLFLPLPPTPPTPSLPFPLPIPLPSLPPSLPFLLPSTTPPNPPPIPLPFLHLSPPLPPFSPLSSPLLTLPTSPTPPSTPPNRSLSPSRKSHRRGQGDRLRVCAVHPRHRVPSAKEDHLLPRLRGTWELRWRNSEPAAASLPSSAAVPAPAGALPPRALAPADRPLTVRRPGSW</sequence>
<dbReference type="EMBL" id="QCYY01000283">
    <property type="protein sequence ID" value="ROT85415.1"/>
    <property type="molecule type" value="Genomic_DNA"/>
</dbReference>
<feature type="region of interest" description="Disordered" evidence="1">
    <location>
        <begin position="175"/>
        <end position="211"/>
    </location>
</feature>
<feature type="compositionally biased region" description="Low complexity" evidence="1">
    <location>
        <begin position="175"/>
        <end position="199"/>
    </location>
</feature>
<name>A0A3R7PX38_PENVA</name>
<evidence type="ECO:0000256" key="1">
    <source>
        <dbReference type="SAM" id="MobiDB-lite"/>
    </source>
</evidence>
<feature type="region of interest" description="Disordered" evidence="1">
    <location>
        <begin position="1"/>
        <end position="47"/>
    </location>
</feature>
<reference evidence="2 3" key="2">
    <citation type="submission" date="2019-01" db="EMBL/GenBank/DDBJ databases">
        <title>The decoding of complex shrimp genome reveals the adaptation for benthos swimmer, frequently molting mechanism and breeding impact on genome.</title>
        <authorList>
            <person name="Sun Y."/>
            <person name="Gao Y."/>
            <person name="Yu Y."/>
        </authorList>
    </citation>
    <scope>NUCLEOTIDE SEQUENCE [LARGE SCALE GENOMIC DNA]</scope>
    <source>
        <tissue evidence="2">Muscle</tissue>
    </source>
</reference>
<feature type="compositionally biased region" description="Pro residues" evidence="1">
    <location>
        <begin position="20"/>
        <end position="29"/>
    </location>
</feature>
<organism evidence="2 3">
    <name type="scientific">Penaeus vannamei</name>
    <name type="common">Whiteleg shrimp</name>
    <name type="synonym">Litopenaeus vannamei</name>
    <dbReference type="NCBI Taxonomy" id="6689"/>
    <lineage>
        <taxon>Eukaryota</taxon>
        <taxon>Metazoa</taxon>
        <taxon>Ecdysozoa</taxon>
        <taxon>Arthropoda</taxon>
        <taxon>Crustacea</taxon>
        <taxon>Multicrustacea</taxon>
        <taxon>Malacostraca</taxon>
        <taxon>Eumalacostraca</taxon>
        <taxon>Eucarida</taxon>
        <taxon>Decapoda</taxon>
        <taxon>Dendrobranchiata</taxon>
        <taxon>Penaeoidea</taxon>
        <taxon>Penaeidae</taxon>
        <taxon>Penaeus</taxon>
    </lineage>
</organism>
<feature type="compositionally biased region" description="Low complexity" evidence="1">
    <location>
        <begin position="1"/>
        <end position="19"/>
    </location>
</feature>
<feature type="region of interest" description="Disordered" evidence="1">
    <location>
        <begin position="99"/>
        <end position="138"/>
    </location>
</feature>
<comment type="caution">
    <text evidence="2">The sequence shown here is derived from an EMBL/GenBank/DDBJ whole genome shotgun (WGS) entry which is preliminary data.</text>
</comment>
<protein>
    <submittedName>
        <fullName evidence="2">Uncharacterized protein</fullName>
    </submittedName>
</protein>
<feature type="compositionally biased region" description="Low complexity" evidence="1">
    <location>
        <begin position="99"/>
        <end position="109"/>
    </location>
</feature>
<feature type="compositionally biased region" description="Pro residues" evidence="1">
    <location>
        <begin position="36"/>
        <end position="47"/>
    </location>
</feature>
<accession>A0A3R7PX38</accession>
<dbReference type="AlphaFoldDB" id="A0A3R7PX38"/>
<evidence type="ECO:0000313" key="2">
    <source>
        <dbReference type="EMBL" id="ROT85415.1"/>
    </source>
</evidence>
<reference evidence="2 3" key="1">
    <citation type="submission" date="2018-04" db="EMBL/GenBank/DDBJ databases">
        <authorList>
            <person name="Zhang X."/>
            <person name="Yuan J."/>
            <person name="Li F."/>
            <person name="Xiang J."/>
        </authorList>
    </citation>
    <scope>NUCLEOTIDE SEQUENCE [LARGE SCALE GENOMIC DNA]</scope>
    <source>
        <tissue evidence="2">Muscle</tissue>
    </source>
</reference>
<gene>
    <name evidence="2" type="ORF">C7M84_014658</name>
</gene>
<keyword evidence="3" id="KW-1185">Reference proteome</keyword>
<proteinExistence type="predicted"/>
<evidence type="ECO:0000313" key="3">
    <source>
        <dbReference type="Proteomes" id="UP000283509"/>
    </source>
</evidence>